<reference evidence="1 2" key="1">
    <citation type="journal article" date="2022" name="Hortic Res">
        <title>A haplotype resolved chromosomal level avocado genome allows analysis of novel avocado genes.</title>
        <authorList>
            <person name="Nath O."/>
            <person name="Fletcher S.J."/>
            <person name="Hayward A."/>
            <person name="Shaw L.M."/>
            <person name="Masouleh A.K."/>
            <person name="Furtado A."/>
            <person name="Henry R.J."/>
            <person name="Mitter N."/>
        </authorList>
    </citation>
    <scope>NUCLEOTIDE SEQUENCE [LARGE SCALE GENOMIC DNA]</scope>
    <source>
        <strain evidence="2">cv. Hass</strain>
    </source>
</reference>
<evidence type="ECO:0000313" key="1">
    <source>
        <dbReference type="EMBL" id="KAJ8631185.1"/>
    </source>
</evidence>
<accession>A0ACC2LCK2</accession>
<gene>
    <name evidence="1" type="ORF">MRB53_024508</name>
</gene>
<evidence type="ECO:0000313" key="2">
    <source>
        <dbReference type="Proteomes" id="UP001234297"/>
    </source>
</evidence>
<comment type="caution">
    <text evidence="1">The sequence shown here is derived from an EMBL/GenBank/DDBJ whole genome shotgun (WGS) entry which is preliminary data.</text>
</comment>
<keyword evidence="2" id="KW-1185">Reference proteome</keyword>
<organism evidence="1 2">
    <name type="scientific">Persea americana</name>
    <name type="common">Avocado</name>
    <dbReference type="NCBI Taxonomy" id="3435"/>
    <lineage>
        <taxon>Eukaryota</taxon>
        <taxon>Viridiplantae</taxon>
        <taxon>Streptophyta</taxon>
        <taxon>Embryophyta</taxon>
        <taxon>Tracheophyta</taxon>
        <taxon>Spermatophyta</taxon>
        <taxon>Magnoliopsida</taxon>
        <taxon>Magnoliidae</taxon>
        <taxon>Laurales</taxon>
        <taxon>Lauraceae</taxon>
        <taxon>Persea</taxon>
    </lineage>
</organism>
<proteinExistence type="predicted"/>
<name>A0ACC2LCK2_PERAE</name>
<sequence length="265" mass="29792">MKSYLSVALSTITSREKDSTTLLRYPILLEEADIVGLEDDASKVEKWILESQEASTIIGIVGLLKRTLIKMNVDEKSLRKKDVEELLEKLKEVLGDKKYLVVLDDVWGNERSWWDSLKSALPRNLGCRVIVTTRNVKVARTIGAIEKHIHRPKILSNDDSWSLFSKIAFAWNGGKYPNSDVAGLGKEIVARCKGLHLVIRVVGGMMLGKGDSVSEWRRILEHLKEALTEENTGELVMSGLGLSYEVLPTYLKPCFLCFSMLPETM</sequence>
<dbReference type="Proteomes" id="UP001234297">
    <property type="component" value="Chromosome 7"/>
</dbReference>
<protein>
    <submittedName>
        <fullName evidence="1">Uncharacterized protein</fullName>
    </submittedName>
</protein>
<dbReference type="EMBL" id="CM056815">
    <property type="protein sequence ID" value="KAJ8631185.1"/>
    <property type="molecule type" value="Genomic_DNA"/>
</dbReference>